<dbReference type="STRING" id="1341695.BBOMB_1061"/>
<organism evidence="1 2">
    <name type="scientific">Bifidobacterium bombi DSM 19703</name>
    <dbReference type="NCBI Taxonomy" id="1341695"/>
    <lineage>
        <taxon>Bacteria</taxon>
        <taxon>Bacillati</taxon>
        <taxon>Actinomycetota</taxon>
        <taxon>Actinomycetes</taxon>
        <taxon>Bifidobacteriales</taxon>
        <taxon>Bifidobacteriaceae</taxon>
        <taxon>Bifidobacterium</taxon>
    </lineage>
</organism>
<protein>
    <submittedName>
        <fullName evidence="1">Uncharacterized protein</fullName>
    </submittedName>
</protein>
<evidence type="ECO:0000313" key="1">
    <source>
        <dbReference type="EMBL" id="KFF31674.1"/>
    </source>
</evidence>
<reference evidence="1 2" key="1">
    <citation type="journal article" date="2014" name="Appl. Environ. Microbiol.">
        <title>Genomic encyclopedia of type strains of the genus Bifidobacterium.</title>
        <authorList>
            <person name="Milani C."/>
            <person name="Lugli G.A."/>
            <person name="Duranti S."/>
            <person name="Turroni F."/>
            <person name="Bottacini F."/>
            <person name="Mangifesta M."/>
            <person name="Sanchez B."/>
            <person name="Viappiani A."/>
            <person name="Mancabelli L."/>
            <person name="Taminiau B."/>
            <person name="Delcenserie V."/>
            <person name="Barrangou R."/>
            <person name="Margolles A."/>
            <person name="van Sinderen D."/>
            <person name="Ventura M."/>
        </authorList>
    </citation>
    <scope>NUCLEOTIDE SEQUENCE [LARGE SCALE GENOMIC DNA]</scope>
    <source>
        <strain evidence="1 2">DSM 19703</strain>
    </source>
</reference>
<comment type="caution">
    <text evidence="1">The sequence shown here is derived from an EMBL/GenBank/DDBJ whole genome shotgun (WGS) entry which is preliminary data.</text>
</comment>
<dbReference type="RefSeq" id="WP_238549893.1">
    <property type="nucleotide sequence ID" value="NZ_ATLK01000001.1"/>
</dbReference>
<name>A0A080N6J2_9BIFI</name>
<sequence length="121" mass="13479">MTVEQLTIDDMLAGRLDGVCPDVRAKRRLALTAMRDVCGVNGKPVEAWRVSECAQRIQHKRYPAAAPMGESTIRTRLNELCKLGYVRVADKDGLTRSHNKCGRYALTKAGVEMMARLSDDE</sequence>
<keyword evidence="2" id="KW-1185">Reference proteome</keyword>
<dbReference type="AlphaFoldDB" id="A0A080N6J2"/>
<proteinExistence type="predicted"/>
<dbReference type="EMBL" id="ATLK01000001">
    <property type="protein sequence ID" value="KFF31674.1"/>
    <property type="molecule type" value="Genomic_DNA"/>
</dbReference>
<accession>A0A080N6J2</accession>
<evidence type="ECO:0000313" key="2">
    <source>
        <dbReference type="Proteomes" id="UP000028730"/>
    </source>
</evidence>
<gene>
    <name evidence="1" type="ORF">BBOMB_1061</name>
</gene>
<dbReference type="Proteomes" id="UP000028730">
    <property type="component" value="Unassembled WGS sequence"/>
</dbReference>